<reference evidence="2 3" key="1">
    <citation type="submission" date="2021-09" db="EMBL/GenBank/DDBJ databases">
        <title>Genome sequencing and assembly of Chryseobacterium sp. RG1.</title>
        <authorList>
            <person name="Chhetri G."/>
        </authorList>
    </citation>
    <scope>NUCLEOTIDE SEQUENCE [LARGE SCALE GENOMIC DNA]</scope>
    <source>
        <strain evidence="2 3">RG1</strain>
    </source>
</reference>
<sequence>MMNKEYLTEIEKYLKSKKLSAAVFAEVYDHFVMQISDLMTTKNISFHEAFVYTKLNWETELEMVKADFFSFRKIARIEKTIVRSRFKKIIYSSLLFSVLLGLIVPISEEMFFYSEILILLSLVSILMYNFIWKKMSFKEYQQISFHPLLLRNIIVAVITVPLFGYFSETFDFWKPILNQVILLYCVMVKIQLLYFRAKKINVLLS</sequence>
<feature type="transmembrane region" description="Helical" evidence="1">
    <location>
        <begin position="112"/>
        <end position="131"/>
    </location>
</feature>
<keyword evidence="1" id="KW-0472">Membrane</keyword>
<evidence type="ECO:0000313" key="3">
    <source>
        <dbReference type="Proteomes" id="UP000618240"/>
    </source>
</evidence>
<gene>
    <name evidence="2" type="ORF">JI747_018975</name>
</gene>
<feature type="transmembrane region" description="Helical" evidence="1">
    <location>
        <begin position="89"/>
        <end position="106"/>
    </location>
</feature>
<keyword evidence="1" id="KW-1133">Transmembrane helix</keyword>
<keyword evidence="1" id="KW-0812">Transmembrane</keyword>
<feature type="transmembrane region" description="Helical" evidence="1">
    <location>
        <begin position="176"/>
        <end position="195"/>
    </location>
</feature>
<dbReference type="RefSeq" id="WP_225690440.1">
    <property type="nucleotide sequence ID" value="NZ_JAERSE020000006.1"/>
</dbReference>
<keyword evidence="3" id="KW-1185">Reference proteome</keyword>
<evidence type="ECO:0000256" key="1">
    <source>
        <dbReference type="SAM" id="Phobius"/>
    </source>
</evidence>
<protein>
    <recommendedName>
        <fullName evidence="4">DUF1129 domain-containing protein</fullName>
    </recommendedName>
</protein>
<evidence type="ECO:0008006" key="4">
    <source>
        <dbReference type="Google" id="ProtNLM"/>
    </source>
</evidence>
<name>A0ABS8A5K2_9FLAO</name>
<dbReference type="Proteomes" id="UP000618240">
    <property type="component" value="Unassembled WGS sequence"/>
</dbReference>
<organism evidence="2 3">
    <name type="scientific">Chryseobacterium tagetis</name>
    <dbReference type="NCBI Taxonomy" id="2801334"/>
    <lineage>
        <taxon>Bacteria</taxon>
        <taxon>Pseudomonadati</taxon>
        <taxon>Bacteroidota</taxon>
        <taxon>Flavobacteriia</taxon>
        <taxon>Flavobacteriales</taxon>
        <taxon>Weeksellaceae</taxon>
        <taxon>Chryseobacterium group</taxon>
        <taxon>Chryseobacterium</taxon>
    </lineage>
</organism>
<accession>A0ABS8A5K2</accession>
<comment type="caution">
    <text evidence="2">The sequence shown here is derived from an EMBL/GenBank/DDBJ whole genome shotgun (WGS) entry which is preliminary data.</text>
</comment>
<feature type="transmembrane region" description="Helical" evidence="1">
    <location>
        <begin position="143"/>
        <end position="164"/>
    </location>
</feature>
<proteinExistence type="predicted"/>
<evidence type="ECO:0000313" key="2">
    <source>
        <dbReference type="EMBL" id="MCA6069254.1"/>
    </source>
</evidence>
<dbReference type="EMBL" id="JAERSE020000006">
    <property type="protein sequence ID" value="MCA6069254.1"/>
    <property type="molecule type" value="Genomic_DNA"/>
</dbReference>